<accession>A0A0G1HW63</accession>
<dbReference type="AlphaFoldDB" id="A0A0G1HW63"/>
<evidence type="ECO:0000313" key="3">
    <source>
        <dbReference type="Proteomes" id="UP000034006"/>
    </source>
</evidence>
<proteinExistence type="predicted"/>
<name>A0A0G1HW63_9BACT</name>
<keyword evidence="1" id="KW-0472">Membrane</keyword>
<reference evidence="2 3" key="1">
    <citation type="journal article" date="2015" name="Nature">
        <title>rRNA introns, odd ribosomes, and small enigmatic genomes across a large radiation of phyla.</title>
        <authorList>
            <person name="Brown C.T."/>
            <person name="Hug L.A."/>
            <person name="Thomas B.C."/>
            <person name="Sharon I."/>
            <person name="Castelle C.J."/>
            <person name="Singh A."/>
            <person name="Wilkins M.J."/>
            <person name="Williams K.H."/>
            <person name="Banfield J.F."/>
        </authorList>
    </citation>
    <scope>NUCLEOTIDE SEQUENCE [LARGE SCALE GENOMIC DNA]</scope>
</reference>
<gene>
    <name evidence="2" type="ORF">UW44_C0013G0071</name>
</gene>
<dbReference type="Proteomes" id="UP000034006">
    <property type="component" value="Unassembled WGS sequence"/>
</dbReference>
<evidence type="ECO:0000256" key="1">
    <source>
        <dbReference type="SAM" id="Phobius"/>
    </source>
</evidence>
<dbReference type="EMBL" id="LCIH01000013">
    <property type="protein sequence ID" value="KKT51351.1"/>
    <property type="molecule type" value="Genomic_DNA"/>
</dbReference>
<sequence length="93" mass="10842">MKGIVGFIILIFILFWIWNNIISPPKFIGFYYPNIGDLSTYKQSPELDSLGQCREWVDDMVGERTDNNYDYECGKNCKISKSLLIYVCDETLE</sequence>
<protein>
    <submittedName>
        <fullName evidence="2">Uncharacterized protein</fullName>
    </submittedName>
</protein>
<evidence type="ECO:0000313" key="2">
    <source>
        <dbReference type="EMBL" id="KKT51351.1"/>
    </source>
</evidence>
<keyword evidence="1" id="KW-1133">Transmembrane helix</keyword>
<comment type="caution">
    <text evidence="2">The sequence shown here is derived from an EMBL/GenBank/DDBJ whole genome shotgun (WGS) entry which is preliminary data.</text>
</comment>
<keyword evidence="1" id="KW-0812">Transmembrane</keyword>
<feature type="transmembrane region" description="Helical" evidence="1">
    <location>
        <begin position="6"/>
        <end position="22"/>
    </location>
</feature>
<organism evidence="2 3">
    <name type="scientific">Candidatus Collierbacteria bacterium GW2011_GWB2_44_22</name>
    <dbReference type="NCBI Taxonomy" id="1618387"/>
    <lineage>
        <taxon>Bacteria</taxon>
        <taxon>Candidatus Collieribacteriota</taxon>
    </lineage>
</organism>